<evidence type="ECO:0000259" key="16">
    <source>
        <dbReference type="PROSITE" id="PS50113"/>
    </source>
</evidence>
<dbReference type="CDD" id="cd00130">
    <property type="entry name" value="PAS"/>
    <property type="match status" value="4"/>
</dbReference>
<dbReference type="InterPro" id="IPR013655">
    <property type="entry name" value="PAS_fold_3"/>
</dbReference>
<comment type="subcellular location">
    <subcellularLocation>
        <location evidence="2">Cell membrane</location>
        <topology evidence="2">Multi-pass membrane protein</topology>
    </subcellularLocation>
</comment>
<evidence type="ECO:0000256" key="5">
    <source>
        <dbReference type="ARBA" id="ARBA00022553"/>
    </source>
</evidence>
<dbReference type="Gene3D" id="2.10.70.100">
    <property type="match status" value="1"/>
</dbReference>
<evidence type="ECO:0000313" key="19">
    <source>
        <dbReference type="Proteomes" id="UP001596303"/>
    </source>
</evidence>
<dbReference type="InterPro" id="IPR035965">
    <property type="entry name" value="PAS-like_dom_sf"/>
</dbReference>
<evidence type="ECO:0000259" key="14">
    <source>
        <dbReference type="PROSITE" id="PS50109"/>
    </source>
</evidence>
<keyword evidence="5" id="KW-0597">Phosphoprotein</keyword>
<feature type="transmembrane region" description="Helical" evidence="13">
    <location>
        <begin position="327"/>
        <end position="349"/>
    </location>
</feature>
<dbReference type="Pfam" id="PF13426">
    <property type="entry name" value="PAS_9"/>
    <property type="match status" value="1"/>
</dbReference>
<comment type="caution">
    <text evidence="18">The sequence shown here is derived from an EMBL/GenBank/DDBJ whole genome shotgun (WGS) entry which is preliminary data.</text>
</comment>
<dbReference type="EMBL" id="JBHSSW010000005">
    <property type="protein sequence ID" value="MFC6197679.1"/>
    <property type="molecule type" value="Genomic_DNA"/>
</dbReference>
<dbReference type="InterPro" id="IPR052162">
    <property type="entry name" value="Sensor_kinase/Photoreceptor"/>
</dbReference>
<dbReference type="Pfam" id="PF00989">
    <property type="entry name" value="PAS"/>
    <property type="match status" value="1"/>
</dbReference>
<dbReference type="SMART" id="SM00387">
    <property type="entry name" value="HATPase_c"/>
    <property type="match status" value="1"/>
</dbReference>
<evidence type="ECO:0000313" key="18">
    <source>
        <dbReference type="EMBL" id="MFC6197679.1"/>
    </source>
</evidence>
<dbReference type="PRINTS" id="PR00344">
    <property type="entry name" value="BCTRLSENSOR"/>
</dbReference>
<accession>A0ABW1S8C8</accession>
<dbReference type="SMART" id="SM00388">
    <property type="entry name" value="HisKA"/>
    <property type="match status" value="1"/>
</dbReference>
<dbReference type="PROSITE" id="PS50113">
    <property type="entry name" value="PAC"/>
    <property type="match status" value="3"/>
</dbReference>
<dbReference type="SUPFAM" id="SSF47384">
    <property type="entry name" value="Homodimeric domain of signal transducing histidine kinase"/>
    <property type="match status" value="1"/>
</dbReference>
<dbReference type="Gene3D" id="1.10.287.130">
    <property type="match status" value="1"/>
</dbReference>
<dbReference type="PROSITE" id="PS50112">
    <property type="entry name" value="PAS"/>
    <property type="match status" value="2"/>
</dbReference>
<dbReference type="Pfam" id="PF21623">
    <property type="entry name" value="HK_sensor_dom_bact"/>
    <property type="match status" value="1"/>
</dbReference>
<feature type="domain" description="PAC" evidence="16">
    <location>
        <begin position="864"/>
        <end position="914"/>
    </location>
</feature>
<evidence type="ECO:0000259" key="15">
    <source>
        <dbReference type="PROSITE" id="PS50112"/>
    </source>
</evidence>
<dbReference type="SMART" id="SM00086">
    <property type="entry name" value="PAC"/>
    <property type="match status" value="4"/>
</dbReference>
<dbReference type="SUPFAM" id="SSF55785">
    <property type="entry name" value="PYP-like sensor domain (PAS domain)"/>
    <property type="match status" value="4"/>
</dbReference>
<reference evidence="19" key="1">
    <citation type="journal article" date="2019" name="Int. J. Syst. Evol. Microbiol.">
        <title>The Global Catalogue of Microorganisms (GCM) 10K type strain sequencing project: providing services to taxonomists for standard genome sequencing and annotation.</title>
        <authorList>
            <consortium name="The Broad Institute Genomics Platform"/>
            <consortium name="The Broad Institute Genome Sequencing Center for Infectious Disease"/>
            <person name="Wu L."/>
            <person name="Ma J."/>
        </authorList>
    </citation>
    <scope>NUCLEOTIDE SEQUENCE [LARGE SCALE GENOMIC DNA]</scope>
    <source>
        <strain evidence="19">CGMCC-1.15741</strain>
    </source>
</reference>
<evidence type="ECO:0000259" key="17">
    <source>
        <dbReference type="PROSITE" id="PS50885"/>
    </source>
</evidence>
<evidence type="ECO:0000256" key="7">
    <source>
        <dbReference type="ARBA" id="ARBA00022692"/>
    </source>
</evidence>
<keyword evidence="4" id="KW-1003">Cell membrane</keyword>
<dbReference type="Pfam" id="PF02518">
    <property type="entry name" value="HATPase_c"/>
    <property type="match status" value="1"/>
</dbReference>
<evidence type="ECO:0000256" key="10">
    <source>
        <dbReference type="ARBA" id="ARBA00022840"/>
    </source>
</evidence>
<evidence type="ECO:0000256" key="9">
    <source>
        <dbReference type="ARBA" id="ARBA00022777"/>
    </source>
</evidence>
<name>A0ABW1S8C8_9PROT</name>
<dbReference type="RefSeq" id="WP_377376924.1">
    <property type="nucleotide sequence ID" value="NZ_JBHSSW010000005.1"/>
</dbReference>
<dbReference type="InterPro" id="IPR003660">
    <property type="entry name" value="HAMP_dom"/>
</dbReference>
<organism evidence="18 19">
    <name type="scientific">Ponticaulis profundi</name>
    <dbReference type="NCBI Taxonomy" id="2665222"/>
    <lineage>
        <taxon>Bacteria</taxon>
        <taxon>Pseudomonadati</taxon>
        <taxon>Pseudomonadota</taxon>
        <taxon>Alphaproteobacteria</taxon>
        <taxon>Hyphomonadales</taxon>
        <taxon>Hyphomonadaceae</taxon>
        <taxon>Ponticaulis</taxon>
    </lineage>
</organism>
<dbReference type="CDD" id="cd00082">
    <property type="entry name" value="HisKA"/>
    <property type="match status" value="1"/>
</dbReference>
<dbReference type="Pfam" id="PF00672">
    <property type="entry name" value="HAMP"/>
    <property type="match status" value="1"/>
</dbReference>
<dbReference type="SUPFAM" id="SSF103190">
    <property type="entry name" value="Sensory domain-like"/>
    <property type="match status" value="1"/>
</dbReference>
<feature type="domain" description="PAC" evidence="16">
    <location>
        <begin position="731"/>
        <end position="784"/>
    </location>
</feature>
<keyword evidence="8" id="KW-0547">Nucleotide-binding</keyword>
<keyword evidence="7 13" id="KW-0812">Transmembrane</keyword>
<dbReference type="InterPro" id="IPR003661">
    <property type="entry name" value="HisK_dim/P_dom"/>
</dbReference>
<dbReference type="PROSITE" id="PS50109">
    <property type="entry name" value="HIS_KIN"/>
    <property type="match status" value="1"/>
</dbReference>
<gene>
    <name evidence="18" type="ORF">ACFQDM_06290</name>
</gene>
<dbReference type="InterPro" id="IPR000700">
    <property type="entry name" value="PAS-assoc_C"/>
</dbReference>
<dbReference type="PANTHER" id="PTHR43304:SF1">
    <property type="entry name" value="PAC DOMAIN-CONTAINING PROTEIN"/>
    <property type="match status" value="1"/>
</dbReference>
<dbReference type="Gene3D" id="3.30.450.20">
    <property type="entry name" value="PAS domain"/>
    <property type="match status" value="5"/>
</dbReference>
<dbReference type="Gene3D" id="3.30.565.10">
    <property type="entry name" value="Histidine kinase-like ATPase, C-terminal domain"/>
    <property type="match status" value="1"/>
</dbReference>
<keyword evidence="9" id="KW-0418">Kinase</keyword>
<keyword evidence="19" id="KW-1185">Reference proteome</keyword>
<dbReference type="Pfam" id="PF08447">
    <property type="entry name" value="PAS_3"/>
    <property type="match status" value="2"/>
</dbReference>
<dbReference type="PROSITE" id="PS50885">
    <property type="entry name" value="HAMP"/>
    <property type="match status" value="1"/>
</dbReference>
<dbReference type="EC" id="2.7.13.3" evidence="3"/>
<keyword evidence="6" id="KW-0808">Transferase</keyword>
<feature type="transmembrane region" description="Helical" evidence="13">
    <location>
        <begin position="15"/>
        <end position="33"/>
    </location>
</feature>
<dbReference type="InterPro" id="IPR000014">
    <property type="entry name" value="PAS"/>
</dbReference>
<keyword evidence="13" id="KW-0472">Membrane</keyword>
<evidence type="ECO:0000256" key="13">
    <source>
        <dbReference type="SAM" id="Phobius"/>
    </source>
</evidence>
<sequence length="1148" mass="128614">MPFHQTVQTTLRAKIILLTCAFAVIASVSVVWLNGSKAREVVGANVAVSTLSNESQKVAIRLEEDFVDMVQDARIVSLTPPITGMIRSRETGTDPVDGSTYDLWRSRLATIFTSVMEERPSYTQMRYIALDDSGSELVRVNREANGTLAVVDESQLQTKAGEPYFHAALSLEKGESMFSEVSFNREHGEVTQAYVPTIRSVVPVYSAEGDAYGLIVINADYEALLQESLSRIAPNFDLFIFHTGGDVFEYNAATGNTRYIPNGAASGQLRDYQSLFEDQEEGPLYQFGDDILFSTWIEDFSDARGLHLDVVLRASRAAVLFASRESFVQVAGLAIALILGSLICAALIADRMTNPLRRMTRRIKQYTDWSQTGDLYLPVDHNDEIGDLSRAFSDLVSQLQDSQARSANIILNAVDGVIVVDQKGVIETFNPACERIFGYKADDVVGQNISHLLTEDAVATIKAFATRLATTAGAPGVQLRARHRNGSEFPMEVSLSEMRQKGQVYFCGIIRDLTQVVADREAFEKQAETLELALQAGELGLWDWNLTTGKITFSKRCAEIGGYTLDEFPVSAKEWEAYLHEDDMEVREAFLREFIAGKRESYELEYRFRHRNGHWVWLQTKGRIFERDEDGKPVRVVGVHLDVSSRKQYELDIIEQNRRLELAENVADMGHWSVDVETGDWEWSDAVCQLHGVDKERFSATLASVMRCYHPDDATRFTACLVKAFGQNDPFELPLRVLRPDGEVRQLLCRGEVMTDASNAGRKSVFGIFQDITEKKRKDQRLRESEEKNRMLLANMVDGVLTVDASGRIDSYNRACAEIFGYDTQELLGRDVSLLMPEAAGEARRAGSVYFLELSAEDVQRTERPLELTGHRKDGELFTLELAFSVFEVAGRRLFTCVLRDITERKQMETMKNEFVSTVNHELRTPLTSIYGALDLLKSAAKDQLDARCNRLVTLAHDGCGRLTHLVNDILDLEKIEAGKMEYRLEPVRLTSVVDDIVRRHEVLEDRFNVHFVIDHEIGDAQVRLDQNRFNQALVNLMSNAAKFSPAGAPVTIRTRWIGEDRLRVSVADEGAGIPKAFQERIFERFAQADSSSTRSAAGTGLGLNITKSIIEAFGGSVSFETEKGQGTVFHFDLPVCQADEQVYQEAS</sequence>
<evidence type="ECO:0000256" key="2">
    <source>
        <dbReference type="ARBA" id="ARBA00004651"/>
    </source>
</evidence>
<dbReference type="CDD" id="cd16922">
    <property type="entry name" value="HATPase_EvgS-ArcB-TorS-like"/>
    <property type="match status" value="1"/>
</dbReference>
<dbReference type="InterPro" id="IPR036890">
    <property type="entry name" value="HATPase_C_sf"/>
</dbReference>
<dbReference type="NCBIfam" id="TIGR00229">
    <property type="entry name" value="sensory_box"/>
    <property type="match status" value="4"/>
</dbReference>
<feature type="domain" description="PAS" evidence="15">
    <location>
        <begin position="785"/>
        <end position="838"/>
    </location>
</feature>
<dbReference type="CDD" id="cd06225">
    <property type="entry name" value="HAMP"/>
    <property type="match status" value="1"/>
</dbReference>
<keyword evidence="12" id="KW-0902">Two-component regulatory system</keyword>
<comment type="catalytic activity">
    <reaction evidence="1">
        <text>ATP + protein L-histidine = ADP + protein N-phospho-L-histidine.</text>
        <dbReference type="EC" id="2.7.13.3"/>
    </reaction>
</comment>
<dbReference type="InterPro" id="IPR013767">
    <property type="entry name" value="PAS_fold"/>
</dbReference>
<dbReference type="SMART" id="SM00091">
    <property type="entry name" value="PAS"/>
    <property type="match status" value="4"/>
</dbReference>
<feature type="domain" description="PAS" evidence="15">
    <location>
        <begin position="402"/>
        <end position="472"/>
    </location>
</feature>
<evidence type="ECO:0000256" key="4">
    <source>
        <dbReference type="ARBA" id="ARBA00022475"/>
    </source>
</evidence>
<dbReference type="Pfam" id="PF00512">
    <property type="entry name" value="HisKA"/>
    <property type="match status" value="1"/>
</dbReference>
<evidence type="ECO:0000256" key="6">
    <source>
        <dbReference type="ARBA" id="ARBA00022679"/>
    </source>
</evidence>
<feature type="domain" description="Histidine kinase" evidence="14">
    <location>
        <begin position="918"/>
        <end position="1138"/>
    </location>
</feature>
<dbReference type="InterPro" id="IPR003594">
    <property type="entry name" value="HATPase_dom"/>
</dbReference>
<proteinExistence type="predicted"/>
<dbReference type="InterPro" id="IPR036097">
    <property type="entry name" value="HisK_dim/P_sf"/>
</dbReference>
<dbReference type="InterPro" id="IPR048760">
    <property type="entry name" value="VP0354-like_sensor_dom"/>
</dbReference>
<protein>
    <recommendedName>
        <fullName evidence="3">histidine kinase</fullName>
        <ecNumber evidence="3">2.7.13.3</ecNumber>
    </recommendedName>
</protein>
<evidence type="ECO:0000256" key="12">
    <source>
        <dbReference type="ARBA" id="ARBA00023012"/>
    </source>
</evidence>
<dbReference type="InterPro" id="IPR029151">
    <property type="entry name" value="Sensor-like_sf"/>
</dbReference>
<dbReference type="InterPro" id="IPR004358">
    <property type="entry name" value="Sig_transdc_His_kin-like_C"/>
</dbReference>
<dbReference type="InterPro" id="IPR001610">
    <property type="entry name" value="PAC"/>
</dbReference>
<keyword evidence="11 13" id="KW-1133">Transmembrane helix</keyword>
<feature type="domain" description="PAC" evidence="16">
    <location>
        <begin position="602"/>
        <end position="655"/>
    </location>
</feature>
<dbReference type="Gene3D" id="6.10.340.10">
    <property type="match status" value="1"/>
</dbReference>
<evidence type="ECO:0000256" key="1">
    <source>
        <dbReference type="ARBA" id="ARBA00000085"/>
    </source>
</evidence>
<dbReference type="SMART" id="SM00304">
    <property type="entry name" value="HAMP"/>
    <property type="match status" value="1"/>
</dbReference>
<dbReference type="SUPFAM" id="SSF55874">
    <property type="entry name" value="ATPase domain of HSP90 chaperone/DNA topoisomerase II/histidine kinase"/>
    <property type="match status" value="1"/>
</dbReference>
<evidence type="ECO:0000256" key="11">
    <source>
        <dbReference type="ARBA" id="ARBA00022989"/>
    </source>
</evidence>
<evidence type="ECO:0000256" key="3">
    <source>
        <dbReference type="ARBA" id="ARBA00012438"/>
    </source>
</evidence>
<keyword evidence="10" id="KW-0067">ATP-binding</keyword>
<dbReference type="Proteomes" id="UP001596303">
    <property type="component" value="Unassembled WGS sequence"/>
</dbReference>
<dbReference type="PANTHER" id="PTHR43304">
    <property type="entry name" value="PHYTOCHROME-LIKE PROTEIN CPH1"/>
    <property type="match status" value="1"/>
</dbReference>
<feature type="domain" description="HAMP" evidence="17">
    <location>
        <begin position="350"/>
        <end position="404"/>
    </location>
</feature>
<evidence type="ECO:0000256" key="8">
    <source>
        <dbReference type="ARBA" id="ARBA00022741"/>
    </source>
</evidence>
<dbReference type="InterPro" id="IPR005467">
    <property type="entry name" value="His_kinase_dom"/>
</dbReference>